<dbReference type="FunFam" id="3.30.200.20:FF:000039">
    <property type="entry name" value="receptor-like protein kinase FERONIA"/>
    <property type="match status" value="1"/>
</dbReference>
<keyword evidence="8" id="KW-0812">Transmembrane</keyword>
<dbReference type="OrthoDB" id="1668230at2759"/>
<dbReference type="GO" id="GO:0005524">
    <property type="term" value="F:ATP binding"/>
    <property type="evidence" value="ECO:0007669"/>
    <property type="project" value="UniProtKB-UniRule"/>
</dbReference>
<dbReference type="PANTHER" id="PTHR46146">
    <property type="entry name" value="SERINE/THREONINE-PROTEIN KINASE-LIKE PROTEIN CCR4"/>
    <property type="match status" value="1"/>
</dbReference>
<evidence type="ECO:0000256" key="9">
    <source>
        <dbReference type="SAM" id="SignalP"/>
    </source>
</evidence>
<dbReference type="AlphaFoldDB" id="A0A833VBD2"/>
<feature type="binding site" evidence="6">
    <location>
        <position position="231"/>
    </location>
    <ligand>
        <name>ATP</name>
        <dbReference type="ChEBI" id="CHEBI:30616"/>
    </ligand>
</feature>
<dbReference type="PROSITE" id="PS50011">
    <property type="entry name" value="PROTEIN_KINASE_DOM"/>
    <property type="match status" value="1"/>
</dbReference>
<dbReference type="GO" id="GO:0004674">
    <property type="term" value="F:protein serine/threonine kinase activity"/>
    <property type="evidence" value="ECO:0007669"/>
    <property type="project" value="UniProtKB-KW"/>
</dbReference>
<evidence type="ECO:0000256" key="4">
    <source>
        <dbReference type="ARBA" id="ARBA00022777"/>
    </source>
</evidence>
<keyword evidence="8" id="KW-0472">Membrane</keyword>
<dbReference type="PROSITE" id="PS00107">
    <property type="entry name" value="PROTEIN_KINASE_ATP"/>
    <property type="match status" value="1"/>
</dbReference>
<name>A0A833VBD2_9POAL</name>
<dbReference type="SMART" id="SM00220">
    <property type="entry name" value="S_TKc"/>
    <property type="match status" value="1"/>
</dbReference>
<keyword evidence="3 6" id="KW-0547">Nucleotide-binding</keyword>
<keyword evidence="2" id="KW-0808">Transferase</keyword>
<evidence type="ECO:0000313" key="11">
    <source>
        <dbReference type="EMBL" id="KAF3332276.1"/>
    </source>
</evidence>
<dbReference type="SUPFAM" id="SSF56112">
    <property type="entry name" value="Protein kinase-like (PK-like)"/>
    <property type="match status" value="1"/>
</dbReference>
<dbReference type="InterPro" id="IPR000719">
    <property type="entry name" value="Prot_kinase_dom"/>
</dbReference>
<gene>
    <name evidence="11" type="ORF">FCM35_KLT01853</name>
</gene>
<sequence>MAPSILLLLPALFFSLVLLMVPYRHIMDPTSTTLTISQARPDENGRNRSAVTLSLPRILPGVCVPDETYCSCGVYPDSGDLCGGSGVICMRSDSDTGTTDSCPFSAILEMPHALSKIIWEMLGKWWPVYVIFGIVVAIVGTYGMYICMKWLKLRWCGVPESSASPQQESDLLVPSNPPVPSFPVMENVEEFSFNELKNATFNFSVAFQIGAGSFSVVYRGRLSDGRKVAVKRCNTTGSHREAVFKAEVETLAKARHVNVVSLIGYCTENNERICVFEYMGNKDLVGSIHPRMWQMRTRLCTSWKLRIKVLLDAARGIEYLHRYCEPQIIHRDIKSANILLDEKWVAKISDFGFAVFGPEPGSDRVDVDTVSGTTGYADPDCYGDAPFVSQRTDVYSFGVVMLEIVTGRMAYNAGNNRHLATFAARRIAAGRFREVMDKRLSLPSGQEMEAVEMVARLAQQCVSPGLERPNMSVVVTELESAFARFD</sequence>
<evidence type="ECO:0000256" key="6">
    <source>
        <dbReference type="PROSITE-ProRule" id="PRU10141"/>
    </source>
</evidence>
<organism evidence="11 12">
    <name type="scientific">Carex littledalei</name>
    <dbReference type="NCBI Taxonomy" id="544730"/>
    <lineage>
        <taxon>Eukaryota</taxon>
        <taxon>Viridiplantae</taxon>
        <taxon>Streptophyta</taxon>
        <taxon>Embryophyta</taxon>
        <taxon>Tracheophyta</taxon>
        <taxon>Spermatophyta</taxon>
        <taxon>Magnoliopsida</taxon>
        <taxon>Liliopsida</taxon>
        <taxon>Poales</taxon>
        <taxon>Cyperaceae</taxon>
        <taxon>Cyperoideae</taxon>
        <taxon>Cariceae</taxon>
        <taxon>Carex</taxon>
        <taxon>Carex subgen. Euthyceras</taxon>
    </lineage>
</organism>
<feature type="domain" description="Protein kinase" evidence="10">
    <location>
        <begin position="203"/>
        <end position="466"/>
    </location>
</feature>
<keyword evidence="9" id="KW-0732">Signal</keyword>
<dbReference type="Pfam" id="PF00069">
    <property type="entry name" value="Pkinase"/>
    <property type="match status" value="1"/>
</dbReference>
<protein>
    <submittedName>
        <fullName evidence="11">Putative serine/threonine-protein kinase-like protein CCR3</fullName>
    </submittedName>
</protein>
<keyword evidence="1 7" id="KW-0723">Serine/threonine-protein kinase</keyword>
<keyword evidence="8" id="KW-1133">Transmembrane helix</keyword>
<evidence type="ECO:0000256" key="2">
    <source>
        <dbReference type="ARBA" id="ARBA00022679"/>
    </source>
</evidence>
<comment type="caution">
    <text evidence="11">The sequence shown here is derived from an EMBL/GenBank/DDBJ whole genome shotgun (WGS) entry which is preliminary data.</text>
</comment>
<reference evidence="11" key="1">
    <citation type="submission" date="2020-01" db="EMBL/GenBank/DDBJ databases">
        <title>Genome sequence of Kobresia littledalei, the first chromosome-level genome in the family Cyperaceae.</title>
        <authorList>
            <person name="Qu G."/>
        </authorList>
    </citation>
    <scope>NUCLEOTIDE SEQUENCE</scope>
    <source>
        <strain evidence="11">C.B.Clarke</strain>
        <tissue evidence="11">Leaf</tissue>
    </source>
</reference>
<feature type="signal peptide" evidence="9">
    <location>
        <begin position="1"/>
        <end position="19"/>
    </location>
</feature>
<dbReference type="Gene3D" id="3.30.200.20">
    <property type="entry name" value="Phosphorylase Kinase, domain 1"/>
    <property type="match status" value="1"/>
</dbReference>
<accession>A0A833VBD2</accession>
<evidence type="ECO:0000256" key="1">
    <source>
        <dbReference type="ARBA" id="ARBA00022527"/>
    </source>
</evidence>
<dbReference type="InterPro" id="IPR017441">
    <property type="entry name" value="Protein_kinase_ATP_BS"/>
</dbReference>
<dbReference type="PROSITE" id="PS00108">
    <property type="entry name" value="PROTEIN_KINASE_ST"/>
    <property type="match status" value="1"/>
</dbReference>
<evidence type="ECO:0000259" key="10">
    <source>
        <dbReference type="PROSITE" id="PS50011"/>
    </source>
</evidence>
<feature type="transmembrane region" description="Helical" evidence="8">
    <location>
        <begin position="126"/>
        <end position="145"/>
    </location>
</feature>
<dbReference type="EMBL" id="SWLB01000011">
    <property type="protein sequence ID" value="KAF3332276.1"/>
    <property type="molecule type" value="Genomic_DNA"/>
</dbReference>
<comment type="similarity">
    <text evidence="7">Belongs to the protein kinase superfamily.</text>
</comment>
<feature type="chain" id="PRO_5032849099" evidence="9">
    <location>
        <begin position="20"/>
        <end position="486"/>
    </location>
</feature>
<proteinExistence type="inferred from homology"/>
<keyword evidence="4 11" id="KW-0418">Kinase</keyword>
<dbReference type="Gene3D" id="1.10.510.10">
    <property type="entry name" value="Transferase(Phosphotransferase) domain 1"/>
    <property type="match status" value="1"/>
</dbReference>
<dbReference type="InterPro" id="IPR008271">
    <property type="entry name" value="Ser/Thr_kinase_AS"/>
</dbReference>
<dbReference type="Proteomes" id="UP000623129">
    <property type="component" value="Unassembled WGS sequence"/>
</dbReference>
<dbReference type="InterPro" id="IPR011009">
    <property type="entry name" value="Kinase-like_dom_sf"/>
</dbReference>
<evidence type="ECO:0000256" key="7">
    <source>
        <dbReference type="RuleBase" id="RU000304"/>
    </source>
</evidence>
<keyword evidence="12" id="KW-1185">Reference proteome</keyword>
<dbReference type="PANTHER" id="PTHR46146:SF3">
    <property type="entry name" value="SERINE_THREONINE-PROTEIN KINASE-LIKE PROTEIN CCR3-RELATED"/>
    <property type="match status" value="1"/>
</dbReference>
<evidence type="ECO:0000256" key="5">
    <source>
        <dbReference type="ARBA" id="ARBA00022840"/>
    </source>
</evidence>
<evidence type="ECO:0000256" key="3">
    <source>
        <dbReference type="ARBA" id="ARBA00022741"/>
    </source>
</evidence>
<evidence type="ECO:0000313" key="12">
    <source>
        <dbReference type="Proteomes" id="UP000623129"/>
    </source>
</evidence>
<keyword evidence="5 6" id="KW-0067">ATP-binding</keyword>
<evidence type="ECO:0000256" key="8">
    <source>
        <dbReference type="SAM" id="Phobius"/>
    </source>
</evidence>